<evidence type="ECO:0000256" key="3">
    <source>
        <dbReference type="ARBA" id="ARBA00022833"/>
    </source>
</evidence>
<feature type="domain" description="MYND-type" evidence="7">
    <location>
        <begin position="40"/>
        <end position="79"/>
    </location>
</feature>
<dbReference type="AlphaFoldDB" id="A0A6P6Y5H5"/>
<organism evidence="8 9">
    <name type="scientific">Dermatophagoides pteronyssinus</name>
    <name type="common">European house dust mite</name>
    <dbReference type="NCBI Taxonomy" id="6956"/>
    <lineage>
        <taxon>Eukaryota</taxon>
        <taxon>Metazoa</taxon>
        <taxon>Ecdysozoa</taxon>
        <taxon>Arthropoda</taxon>
        <taxon>Chelicerata</taxon>
        <taxon>Arachnida</taxon>
        <taxon>Acari</taxon>
        <taxon>Acariformes</taxon>
        <taxon>Sarcoptiformes</taxon>
        <taxon>Astigmata</taxon>
        <taxon>Psoroptidia</taxon>
        <taxon>Analgoidea</taxon>
        <taxon>Pyroglyphidae</taxon>
        <taxon>Dermatophagoidinae</taxon>
        <taxon>Dermatophagoides</taxon>
    </lineage>
</organism>
<evidence type="ECO:0000256" key="4">
    <source>
        <dbReference type="PROSITE-ProRule" id="PRU00134"/>
    </source>
</evidence>
<dbReference type="OMA" id="CVPNACA"/>
<dbReference type="GO" id="GO:0005634">
    <property type="term" value="C:nucleus"/>
    <property type="evidence" value="ECO:0007669"/>
    <property type="project" value="TreeGrafter"/>
</dbReference>
<name>A0A6P6Y5H5_DERPT</name>
<evidence type="ECO:0000259" key="6">
    <source>
        <dbReference type="PROSITE" id="PS50280"/>
    </source>
</evidence>
<feature type="region of interest" description="Disordered" evidence="5">
    <location>
        <begin position="303"/>
        <end position="322"/>
    </location>
</feature>
<dbReference type="PROSITE" id="PS50865">
    <property type="entry name" value="ZF_MYND_2"/>
    <property type="match status" value="1"/>
</dbReference>
<dbReference type="Proteomes" id="UP000515146">
    <property type="component" value="Unplaced"/>
</dbReference>
<dbReference type="Gene3D" id="1.10.220.160">
    <property type="match status" value="1"/>
</dbReference>
<dbReference type="OrthoDB" id="6486983at2759"/>
<dbReference type="RefSeq" id="XP_027199729.1">
    <property type="nucleotide sequence ID" value="XM_027343928.1"/>
</dbReference>
<proteinExistence type="predicted"/>
<dbReference type="Pfam" id="PF00856">
    <property type="entry name" value="SET"/>
    <property type="match status" value="1"/>
</dbReference>
<dbReference type="InterPro" id="IPR002893">
    <property type="entry name" value="Znf_MYND"/>
</dbReference>
<reference evidence="9" key="1">
    <citation type="submission" date="2025-08" db="UniProtKB">
        <authorList>
            <consortium name="RefSeq"/>
        </authorList>
    </citation>
    <scope>IDENTIFICATION</scope>
    <source>
        <strain evidence="9">Airmid</strain>
    </source>
</reference>
<dbReference type="Pfam" id="PF01753">
    <property type="entry name" value="zf-MYND"/>
    <property type="match status" value="1"/>
</dbReference>
<evidence type="ECO:0000256" key="1">
    <source>
        <dbReference type="ARBA" id="ARBA00022723"/>
    </source>
</evidence>
<evidence type="ECO:0000256" key="2">
    <source>
        <dbReference type="ARBA" id="ARBA00022771"/>
    </source>
</evidence>
<dbReference type="GO" id="GO:0008276">
    <property type="term" value="F:protein methyltransferase activity"/>
    <property type="evidence" value="ECO:0007669"/>
    <property type="project" value="UniProtKB-ARBA"/>
</dbReference>
<accession>A0A6P6Y5H5</accession>
<keyword evidence="3" id="KW-0862">Zinc</keyword>
<dbReference type="InParanoid" id="A0A6P6Y5H5"/>
<keyword evidence="8" id="KW-1185">Reference proteome</keyword>
<evidence type="ECO:0000256" key="5">
    <source>
        <dbReference type="SAM" id="MobiDB-lite"/>
    </source>
</evidence>
<dbReference type="SUPFAM" id="SSF144232">
    <property type="entry name" value="HIT/MYND zinc finger-like"/>
    <property type="match status" value="1"/>
</dbReference>
<feature type="domain" description="SET" evidence="6">
    <location>
        <begin position="57"/>
        <end position="245"/>
    </location>
</feature>
<feature type="compositionally biased region" description="Acidic residues" evidence="5">
    <location>
        <begin position="312"/>
        <end position="322"/>
    </location>
</feature>
<gene>
    <name evidence="9" type="primary">LOC113793850</name>
</gene>
<protein>
    <submittedName>
        <fullName evidence="9">N-lysine methyltransferase SMYD2-B-like</fullName>
    </submittedName>
</protein>
<sequence length="412" mass="48957">MNSHRQIAESDHNYQPGDVIFRLNEPFVYVTKYEHRLFTCDQCMQSIDSSIVCPGCRKVYYCSTDCQMKAWYRLHRIECPILAKREPMQFENEGIDYMQRLTLRLYLLMTSKDENNPSGQKRSFTLPHNGQKRMIDDMETHSEQLKDSEQFGGIINYFKFYKIDDYDHELLLKCYGLLHVNSFGIDCYDTDNLTIDHRGCGLYLEASVFDHSCVPNACAAGDSLTLEIRALRPIRPGDLIYLDYIQDILPKDERIKHLEERYFFTCQCIGGCDNTIDSNDAFDSKVDFKRYKILENLIERLNSNNNNNNDDNGNDNNDDNDHDEDTWRQLYQLWTQRLVIQEEYYRKCVYHPCLSLFYQTFLRFFILNHQRFWMDGVETEMNRVMTKTREHLAITHGNHHQFYRWTVGNFDA</sequence>
<evidence type="ECO:0000313" key="9">
    <source>
        <dbReference type="RefSeq" id="XP_027199729.1"/>
    </source>
</evidence>
<dbReference type="GO" id="GO:0008757">
    <property type="term" value="F:S-adenosylmethionine-dependent methyltransferase activity"/>
    <property type="evidence" value="ECO:0007669"/>
    <property type="project" value="UniProtKB-ARBA"/>
</dbReference>
<dbReference type="PANTHER" id="PTHR12197">
    <property type="entry name" value="HISTONE-LYSINE N-METHYLTRANSFERASE SMYD"/>
    <property type="match status" value="1"/>
</dbReference>
<evidence type="ECO:0000259" key="7">
    <source>
        <dbReference type="PROSITE" id="PS50865"/>
    </source>
</evidence>
<dbReference type="InterPro" id="IPR050869">
    <property type="entry name" value="H3K4_H4K5_MeTrfase"/>
</dbReference>
<keyword evidence="1" id="KW-0479">Metal-binding</keyword>
<dbReference type="KEGG" id="dpte:113793850"/>
<dbReference type="InterPro" id="IPR046341">
    <property type="entry name" value="SET_dom_sf"/>
</dbReference>
<dbReference type="SUPFAM" id="SSF82199">
    <property type="entry name" value="SET domain"/>
    <property type="match status" value="1"/>
</dbReference>
<dbReference type="GO" id="GO:0008170">
    <property type="term" value="F:N-methyltransferase activity"/>
    <property type="evidence" value="ECO:0007669"/>
    <property type="project" value="UniProtKB-ARBA"/>
</dbReference>
<dbReference type="Gene3D" id="2.170.270.10">
    <property type="entry name" value="SET domain"/>
    <property type="match status" value="1"/>
</dbReference>
<dbReference type="PANTHER" id="PTHR12197:SF251">
    <property type="entry name" value="EG:BACR7C10.4 PROTEIN"/>
    <property type="match status" value="1"/>
</dbReference>
<dbReference type="GO" id="GO:0008270">
    <property type="term" value="F:zinc ion binding"/>
    <property type="evidence" value="ECO:0007669"/>
    <property type="project" value="UniProtKB-KW"/>
</dbReference>
<evidence type="ECO:0000313" key="8">
    <source>
        <dbReference type="Proteomes" id="UP000515146"/>
    </source>
</evidence>
<keyword evidence="2 4" id="KW-0863">Zinc-finger</keyword>
<dbReference type="PROSITE" id="PS50280">
    <property type="entry name" value="SET"/>
    <property type="match status" value="1"/>
</dbReference>
<dbReference type="Gene3D" id="6.10.140.2220">
    <property type="match status" value="1"/>
</dbReference>
<dbReference type="CDD" id="cd20071">
    <property type="entry name" value="SET_SMYD"/>
    <property type="match status" value="1"/>
</dbReference>
<dbReference type="InterPro" id="IPR001214">
    <property type="entry name" value="SET_dom"/>
</dbReference>